<evidence type="ECO:0008006" key="3">
    <source>
        <dbReference type="Google" id="ProtNLM"/>
    </source>
</evidence>
<proteinExistence type="predicted"/>
<accession>A0ABT2IUY6</accession>
<name>A0ABT2IUY6_9FLAO</name>
<organism evidence="1 2">
    <name type="scientific">Chryseobacterium herbae</name>
    <dbReference type="NCBI Taxonomy" id="2976476"/>
    <lineage>
        <taxon>Bacteria</taxon>
        <taxon>Pseudomonadati</taxon>
        <taxon>Bacteroidota</taxon>
        <taxon>Flavobacteriia</taxon>
        <taxon>Flavobacteriales</taxon>
        <taxon>Weeksellaceae</taxon>
        <taxon>Chryseobacterium group</taxon>
        <taxon>Chryseobacterium</taxon>
    </lineage>
</organism>
<protein>
    <recommendedName>
        <fullName evidence="3">Bacteriocin-like protein</fullName>
    </recommendedName>
</protein>
<sequence>MKNANKISREKLKNITGGYGYILINCNTPNGGFTKCSVLRDIQVCPPVYQVCTASNCLEGGGCGMPGLEIK</sequence>
<gene>
    <name evidence="1" type="ORF">N0B48_12210</name>
</gene>
<keyword evidence="2" id="KW-1185">Reference proteome</keyword>
<dbReference type="RefSeq" id="WP_259839066.1">
    <property type="nucleotide sequence ID" value="NZ_JAOAMU010000003.1"/>
</dbReference>
<dbReference type="EMBL" id="JAOAMU010000003">
    <property type="protein sequence ID" value="MCT2562650.1"/>
    <property type="molecule type" value="Genomic_DNA"/>
</dbReference>
<dbReference type="Proteomes" id="UP001525566">
    <property type="component" value="Unassembled WGS sequence"/>
</dbReference>
<comment type="caution">
    <text evidence="1">The sequence shown here is derived from an EMBL/GenBank/DDBJ whole genome shotgun (WGS) entry which is preliminary data.</text>
</comment>
<evidence type="ECO:0000313" key="1">
    <source>
        <dbReference type="EMBL" id="MCT2562650.1"/>
    </source>
</evidence>
<reference evidence="1 2" key="1">
    <citation type="submission" date="2022-09" db="EMBL/GenBank/DDBJ databases">
        <title>Chryseobacterium oleae sp.nov., isolated from the inter-root soil of Pyrola calliantha H. Andr. in Tibet.</title>
        <authorList>
            <person name="Li Z."/>
        </authorList>
    </citation>
    <scope>NUCLEOTIDE SEQUENCE [LARGE SCALE GENOMIC DNA]</scope>
    <source>
        <strain evidence="2">pc1-10</strain>
    </source>
</reference>
<evidence type="ECO:0000313" key="2">
    <source>
        <dbReference type="Proteomes" id="UP001525566"/>
    </source>
</evidence>